<keyword evidence="3 6" id="KW-0812">Transmembrane</keyword>
<dbReference type="Proteomes" id="UP001500238">
    <property type="component" value="Unassembled WGS sequence"/>
</dbReference>
<keyword evidence="8" id="KW-1185">Reference proteome</keyword>
<comment type="caution">
    <text evidence="7">The sequence shown here is derived from an EMBL/GenBank/DDBJ whole genome shotgun (WGS) entry which is preliminary data.</text>
</comment>
<feature type="transmembrane region" description="Helical" evidence="6">
    <location>
        <begin position="99"/>
        <end position="123"/>
    </location>
</feature>
<dbReference type="RefSeq" id="WP_163956480.1">
    <property type="nucleotide sequence ID" value="NZ_CP048420.1"/>
</dbReference>
<feature type="transmembrane region" description="Helical" evidence="6">
    <location>
        <begin position="63"/>
        <end position="87"/>
    </location>
</feature>
<evidence type="ECO:0008006" key="9">
    <source>
        <dbReference type="Google" id="ProtNLM"/>
    </source>
</evidence>
<proteinExistence type="predicted"/>
<feature type="transmembrane region" description="Helical" evidence="6">
    <location>
        <begin position="325"/>
        <end position="351"/>
    </location>
</feature>
<dbReference type="PANTHER" id="PTHR30250:SF26">
    <property type="entry name" value="PSMA PROTEIN"/>
    <property type="match status" value="1"/>
</dbReference>
<dbReference type="EMBL" id="BAAAES010000005">
    <property type="protein sequence ID" value="GAA0661717.1"/>
    <property type="molecule type" value="Genomic_DNA"/>
</dbReference>
<feature type="transmembrane region" description="Helical" evidence="6">
    <location>
        <begin position="29"/>
        <end position="51"/>
    </location>
</feature>
<comment type="subcellular location">
    <subcellularLocation>
        <location evidence="1">Cell membrane</location>
        <topology evidence="1">Multi-pass membrane protein</topology>
    </subcellularLocation>
</comment>
<evidence type="ECO:0000256" key="1">
    <source>
        <dbReference type="ARBA" id="ARBA00004651"/>
    </source>
</evidence>
<reference evidence="7 8" key="1">
    <citation type="journal article" date="2019" name="Int. J. Syst. Evol. Microbiol.">
        <title>The Global Catalogue of Microorganisms (GCM) 10K type strain sequencing project: providing services to taxonomists for standard genome sequencing and annotation.</title>
        <authorList>
            <consortium name="The Broad Institute Genomics Platform"/>
            <consortium name="The Broad Institute Genome Sequencing Center for Infectious Disease"/>
            <person name="Wu L."/>
            <person name="Ma J."/>
        </authorList>
    </citation>
    <scope>NUCLEOTIDE SEQUENCE [LARGE SCALE GENOMIC DNA]</scope>
    <source>
        <strain evidence="7 8">JCM 14603</strain>
    </source>
</reference>
<evidence type="ECO:0000256" key="4">
    <source>
        <dbReference type="ARBA" id="ARBA00022989"/>
    </source>
</evidence>
<evidence type="ECO:0000313" key="7">
    <source>
        <dbReference type="EMBL" id="GAA0661717.1"/>
    </source>
</evidence>
<evidence type="ECO:0000256" key="2">
    <source>
        <dbReference type="ARBA" id="ARBA00022475"/>
    </source>
</evidence>
<feature type="transmembrane region" description="Helical" evidence="6">
    <location>
        <begin position="358"/>
        <end position="380"/>
    </location>
</feature>
<evidence type="ECO:0000256" key="3">
    <source>
        <dbReference type="ARBA" id="ARBA00022692"/>
    </source>
</evidence>
<feature type="transmembrane region" description="Helical" evidence="6">
    <location>
        <begin position="292"/>
        <end position="310"/>
    </location>
</feature>
<feature type="transmembrane region" description="Helical" evidence="6">
    <location>
        <begin position="175"/>
        <end position="193"/>
    </location>
</feature>
<accession>A0ABN1HPI7</accession>
<dbReference type="InterPro" id="IPR050833">
    <property type="entry name" value="Poly_Biosynth_Transport"/>
</dbReference>
<sequence>MNERPNGAVAMASDMQDISLLQRLARNGAAASVLEVLVTGGFLLIAFRVVIAHSSLKQFGVWALIQSLTSVIKLADVGVAGALPKFIGQMSREDRERRIWPYIDTSIIFTFCFYALVASIAYYPLSLALRHSLEPGQQSLGHTMLPLVLVNAILWSLSTVPIAALVGIRKGTNKSIINMTGAALLLVTAIVLAPRLQLMGLVFAQMIQFIFVIIAAWASLSRHLRAGRFRLRLRFHRDVIRETIGLSLLTQANTAMAQLYDVVVRLVLTRVGGTASTAVYELVERVFQPVRVLLIGPAFLSVPILARAFARRQLRAIGHIYERQVALITASALIVYAGVALLAPVVSLVLLRRVDQQFLLFFFIDWVATFVYVLCIPGMLFGPASGKLRYNIMGNVFQLAGSLVAGTVAGFLYGPLAALGGIACVNIASSLFQTRANTLANGAPLLPSKRLVGRLMQRGGMKLLFRPIMS</sequence>
<organism evidence="7 8">
    <name type="scientific">Sphingomonas insulae</name>
    <dbReference type="NCBI Taxonomy" id="424800"/>
    <lineage>
        <taxon>Bacteria</taxon>
        <taxon>Pseudomonadati</taxon>
        <taxon>Pseudomonadota</taxon>
        <taxon>Alphaproteobacteria</taxon>
        <taxon>Sphingomonadales</taxon>
        <taxon>Sphingomonadaceae</taxon>
        <taxon>Sphingomonas</taxon>
    </lineage>
</organism>
<dbReference type="PANTHER" id="PTHR30250">
    <property type="entry name" value="PST FAMILY PREDICTED COLANIC ACID TRANSPORTER"/>
    <property type="match status" value="1"/>
</dbReference>
<gene>
    <name evidence="7" type="ORF">GCM10009102_08180</name>
</gene>
<feature type="transmembrane region" description="Helical" evidence="6">
    <location>
        <begin position="400"/>
        <end position="425"/>
    </location>
</feature>
<feature type="transmembrane region" description="Helical" evidence="6">
    <location>
        <begin position="143"/>
        <end position="168"/>
    </location>
</feature>
<name>A0ABN1HPI7_9SPHN</name>
<keyword evidence="4 6" id="KW-1133">Transmembrane helix</keyword>
<evidence type="ECO:0000256" key="5">
    <source>
        <dbReference type="ARBA" id="ARBA00023136"/>
    </source>
</evidence>
<evidence type="ECO:0000256" key="6">
    <source>
        <dbReference type="SAM" id="Phobius"/>
    </source>
</evidence>
<evidence type="ECO:0000313" key="8">
    <source>
        <dbReference type="Proteomes" id="UP001500238"/>
    </source>
</evidence>
<protein>
    <recommendedName>
        <fullName evidence="9">Membrane protein involved in the export of O-antigen and teichoic acid</fullName>
    </recommendedName>
</protein>
<keyword evidence="5 6" id="KW-0472">Membrane</keyword>
<keyword evidence="2" id="KW-1003">Cell membrane</keyword>
<feature type="transmembrane region" description="Helical" evidence="6">
    <location>
        <begin position="199"/>
        <end position="220"/>
    </location>
</feature>